<comment type="similarity">
    <text evidence="2">Belongs to the group II decarboxylase family.</text>
</comment>
<dbReference type="InterPro" id="IPR051151">
    <property type="entry name" value="Group_II_Decarboxylase"/>
</dbReference>
<organism evidence="6">
    <name type="scientific">viral metagenome</name>
    <dbReference type="NCBI Taxonomy" id="1070528"/>
    <lineage>
        <taxon>unclassified sequences</taxon>
        <taxon>metagenomes</taxon>
        <taxon>organismal metagenomes</taxon>
    </lineage>
</organism>
<name>A0A6C0ITI9_9ZZZZ</name>
<dbReference type="InterPro" id="IPR002129">
    <property type="entry name" value="PyrdxlP-dep_de-COase"/>
</dbReference>
<evidence type="ECO:0000313" key="6">
    <source>
        <dbReference type="EMBL" id="QHT96564.1"/>
    </source>
</evidence>
<reference evidence="6" key="1">
    <citation type="journal article" date="2020" name="Nature">
        <title>Giant virus diversity and host interactions through global metagenomics.</title>
        <authorList>
            <person name="Schulz F."/>
            <person name="Roux S."/>
            <person name="Paez-Espino D."/>
            <person name="Jungbluth S."/>
            <person name="Walsh D.A."/>
            <person name="Denef V.J."/>
            <person name="McMahon K.D."/>
            <person name="Konstantinidis K.T."/>
            <person name="Eloe-Fadrosh E.A."/>
            <person name="Kyrpides N.C."/>
            <person name="Woyke T."/>
        </authorList>
    </citation>
    <scope>NUCLEOTIDE SEQUENCE</scope>
    <source>
        <strain evidence="6">GVMAG-M-3300024302-11</strain>
    </source>
</reference>
<accession>A0A6C0ITI9</accession>
<protein>
    <recommendedName>
        <fullName evidence="7">Histidine decarboxylase</fullName>
    </recommendedName>
</protein>
<dbReference type="PANTHER" id="PTHR46101">
    <property type="match status" value="1"/>
</dbReference>
<dbReference type="AlphaFoldDB" id="A0A6C0ITI9"/>
<dbReference type="GO" id="GO:0019752">
    <property type="term" value="P:carboxylic acid metabolic process"/>
    <property type="evidence" value="ECO:0007669"/>
    <property type="project" value="InterPro"/>
</dbReference>
<dbReference type="EMBL" id="MN740259">
    <property type="protein sequence ID" value="QHT96564.1"/>
    <property type="molecule type" value="Genomic_DNA"/>
</dbReference>
<evidence type="ECO:0000256" key="1">
    <source>
        <dbReference type="ARBA" id="ARBA00001933"/>
    </source>
</evidence>
<evidence type="ECO:0008006" key="7">
    <source>
        <dbReference type="Google" id="ProtNLM"/>
    </source>
</evidence>
<dbReference type="PANTHER" id="PTHR46101:SF2">
    <property type="entry name" value="SERINE DECARBOXYLASE"/>
    <property type="match status" value="1"/>
</dbReference>
<dbReference type="GO" id="GO:0030170">
    <property type="term" value="F:pyridoxal phosphate binding"/>
    <property type="evidence" value="ECO:0007669"/>
    <property type="project" value="InterPro"/>
</dbReference>
<dbReference type="Pfam" id="PF00282">
    <property type="entry name" value="Pyridoxal_deC"/>
    <property type="match status" value="1"/>
</dbReference>
<proteinExistence type="inferred from homology"/>
<dbReference type="NCBIfam" id="NF002748">
    <property type="entry name" value="PRK02769.1"/>
    <property type="match status" value="1"/>
</dbReference>
<dbReference type="InterPro" id="IPR015424">
    <property type="entry name" value="PyrdxlP-dep_Trfase"/>
</dbReference>
<evidence type="ECO:0000256" key="5">
    <source>
        <dbReference type="ARBA" id="ARBA00023239"/>
    </source>
</evidence>
<dbReference type="SUPFAM" id="SSF53383">
    <property type="entry name" value="PLP-dependent transferases"/>
    <property type="match status" value="1"/>
</dbReference>
<evidence type="ECO:0000256" key="3">
    <source>
        <dbReference type="ARBA" id="ARBA00022793"/>
    </source>
</evidence>
<dbReference type="GO" id="GO:0016831">
    <property type="term" value="F:carboxy-lyase activity"/>
    <property type="evidence" value="ECO:0007669"/>
    <property type="project" value="UniProtKB-KW"/>
</dbReference>
<evidence type="ECO:0000256" key="4">
    <source>
        <dbReference type="ARBA" id="ARBA00022898"/>
    </source>
</evidence>
<dbReference type="InterPro" id="IPR015422">
    <property type="entry name" value="PyrdxlP-dep_Trfase_small"/>
</dbReference>
<dbReference type="InterPro" id="IPR021115">
    <property type="entry name" value="Pyridoxal-P_BS"/>
</dbReference>
<dbReference type="InterPro" id="IPR015421">
    <property type="entry name" value="PyrdxlP-dep_Trfase_major"/>
</dbReference>
<keyword evidence="5" id="KW-0456">Lyase</keyword>
<keyword evidence="3" id="KW-0210">Decarboxylase</keyword>
<sequence length="397" mass="45603">MDNFSSLNKSTKKDILDKFEEYIKDRTKFHLGYPYNLDFEYEELSRFFKYSINNLGDPFNASNYGVHSRQFELEILDFFSKLWKLDDYWGYVTNSGTEGNLQSILIARENFPDGILYSSDESHYSIFKAAHLYRMEAKSIPTSWDGCMRLDLLRSEISKNKDKPVIINVNIGTTVKGAVDNIDGIIGVLKQLNIPRERYYIHCDGALFAMMLPFLESANSVTVDFTMNIDSIAISGHKFLGCPMPCGVMLTRKHLMAPLLKPIEYLNSIDSTITGSRNGLSSLFIWNVIANKGYEGFRKDVKNTMTNAKYLEKELQKRGISSFRNSLSSTIIFERPNEEFVLKWQLACTGNIAHVVVMPSVDKNKIDLFLQEIDQITFKKICIKNYMDVYCQCNKCK</sequence>
<dbReference type="PROSITE" id="PS00392">
    <property type="entry name" value="DDC_GAD_HDC_YDC"/>
    <property type="match status" value="1"/>
</dbReference>
<keyword evidence="4" id="KW-0663">Pyridoxal phosphate</keyword>
<dbReference type="Gene3D" id="3.90.1150.10">
    <property type="entry name" value="Aspartate Aminotransferase, domain 1"/>
    <property type="match status" value="1"/>
</dbReference>
<dbReference type="Gene3D" id="3.40.640.10">
    <property type="entry name" value="Type I PLP-dependent aspartate aminotransferase-like (Major domain)"/>
    <property type="match status" value="1"/>
</dbReference>
<comment type="cofactor">
    <cofactor evidence="1">
        <name>pyridoxal 5'-phosphate</name>
        <dbReference type="ChEBI" id="CHEBI:597326"/>
    </cofactor>
</comment>
<evidence type="ECO:0000256" key="2">
    <source>
        <dbReference type="ARBA" id="ARBA00009533"/>
    </source>
</evidence>